<evidence type="ECO:0000313" key="1">
    <source>
        <dbReference type="EMBL" id="UOQ68865.1"/>
    </source>
</evidence>
<accession>A0ABY4GD67</accession>
<dbReference type="Proteomes" id="UP000830401">
    <property type="component" value="Plasmid unnamed2"/>
</dbReference>
<protein>
    <submittedName>
        <fullName evidence="1">Type VI secretion system baseplate subunit TssG</fullName>
    </submittedName>
</protein>
<name>A0ABY4GD67_9BACT</name>
<reference evidence="1" key="1">
    <citation type="submission" date="2022-04" db="EMBL/GenBank/DDBJ databases">
        <title>Hymenobacter sp. isolated from the air.</title>
        <authorList>
            <person name="Won M."/>
            <person name="Lee C.-M."/>
            <person name="Woen H.-Y."/>
            <person name="Kwon S.-W."/>
        </authorList>
    </citation>
    <scope>NUCLEOTIDE SEQUENCE</scope>
    <source>
        <strain evidence="1">5420S-77</strain>
        <plasmid evidence="1">unnamed2</plasmid>
    </source>
</reference>
<sequence>MPNLSLSARLFGPPPAASARPNSPVTGTSRRLLEQLRRQPFDLRLEVVLADLLAHGYSFDDFVVRPVSLFARRYRRDIGAVSEEAAEQQWRAPKTVVEVHREGLYDALPQQVFHHAGDPAPTPGVRAMIADIQAQRRREKATRRFFLPFEQEFYRFRVLLEQEERRYMTNLSAQWYNEVLARFWEIAGQLPPRQVTTLLYLLPLAHGIVGDLPRTQQVFECVLEVPVRLRTITPLRFAAEDLTEPGAALGTVLGQGELGRDFVLSGAYQETLPALEVRLPSLSTTLLAAFLAPDNWQARALKLLCNYFVAFETDVVFHYEVAAASQSFVLADEGETAILGYTTSGL</sequence>
<proteinExistence type="predicted"/>
<gene>
    <name evidence="1" type="ORF">MUN86_24460</name>
</gene>
<evidence type="ECO:0000313" key="2">
    <source>
        <dbReference type="Proteomes" id="UP000830401"/>
    </source>
</evidence>
<organism evidence="1 2">
    <name type="scientific">Hymenobacter volaticus</name>
    <dbReference type="NCBI Taxonomy" id="2932254"/>
    <lineage>
        <taxon>Bacteria</taxon>
        <taxon>Pseudomonadati</taxon>
        <taxon>Bacteroidota</taxon>
        <taxon>Cytophagia</taxon>
        <taxon>Cytophagales</taxon>
        <taxon>Hymenobacteraceae</taxon>
        <taxon>Hymenobacter</taxon>
    </lineage>
</organism>
<dbReference type="EMBL" id="CP095063">
    <property type="protein sequence ID" value="UOQ68865.1"/>
    <property type="molecule type" value="Genomic_DNA"/>
</dbReference>
<dbReference type="RefSeq" id="WP_245126486.1">
    <property type="nucleotide sequence ID" value="NZ_CP095063.1"/>
</dbReference>
<keyword evidence="1" id="KW-0614">Plasmid</keyword>
<geneLocation type="plasmid" evidence="1 2">
    <name>unnamed2</name>
</geneLocation>
<keyword evidence="2" id="KW-1185">Reference proteome</keyword>